<organism evidence="2 3">
    <name type="scientific">Cetraspora pellucida</name>
    <dbReference type="NCBI Taxonomy" id="1433469"/>
    <lineage>
        <taxon>Eukaryota</taxon>
        <taxon>Fungi</taxon>
        <taxon>Fungi incertae sedis</taxon>
        <taxon>Mucoromycota</taxon>
        <taxon>Glomeromycotina</taxon>
        <taxon>Glomeromycetes</taxon>
        <taxon>Diversisporales</taxon>
        <taxon>Gigasporaceae</taxon>
        <taxon>Cetraspora</taxon>
    </lineage>
</organism>
<feature type="compositionally biased region" description="Basic and acidic residues" evidence="1">
    <location>
        <begin position="7"/>
        <end position="29"/>
    </location>
</feature>
<evidence type="ECO:0000313" key="3">
    <source>
        <dbReference type="Proteomes" id="UP000789759"/>
    </source>
</evidence>
<name>A0A9N8W0A3_9GLOM</name>
<reference evidence="2" key="1">
    <citation type="submission" date="2021-06" db="EMBL/GenBank/DDBJ databases">
        <authorList>
            <person name="Kallberg Y."/>
            <person name="Tangrot J."/>
            <person name="Rosling A."/>
        </authorList>
    </citation>
    <scope>NUCLEOTIDE SEQUENCE</scope>
    <source>
        <strain evidence="2">FL966</strain>
    </source>
</reference>
<feature type="region of interest" description="Disordered" evidence="1">
    <location>
        <begin position="1"/>
        <end position="70"/>
    </location>
</feature>
<evidence type="ECO:0000256" key="1">
    <source>
        <dbReference type="SAM" id="MobiDB-lite"/>
    </source>
</evidence>
<dbReference type="EMBL" id="CAJVQA010000327">
    <property type="protein sequence ID" value="CAG8468871.1"/>
    <property type="molecule type" value="Genomic_DNA"/>
</dbReference>
<protein>
    <submittedName>
        <fullName evidence="2">19341_t:CDS:1</fullName>
    </submittedName>
</protein>
<evidence type="ECO:0000313" key="2">
    <source>
        <dbReference type="EMBL" id="CAG8468871.1"/>
    </source>
</evidence>
<keyword evidence="3" id="KW-1185">Reference proteome</keyword>
<comment type="caution">
    <text evidence="2">The sequence shown here is derived from an EMBL/GenBank/DDBJ whole genome shotgun (WGS) entry which is preliminary data.</text>
</comment>
<proteinExistence type="predicted"/>
<dbReference type="AlphaFoldDB" id="A0A9N8W0A3"/>
<feature type="compositionally biased region" description="Basic residues" evidence="1">
    <location>
        <begin position="56"/>
        <end position="70"/>
    </location>
</feature>
<accession>A0A9N8W0A3</accession>
<gene>
    <name evidence="2" type="ORF">CPELLU_LOCUS974</name>
</gene>
<dbReference type="Proteomes" id="UP000789759">
    <property type="component" value="Unassembled WGS sequence"/>
</dbReference>
<sequence length="70" mass="8207">MLEDYENEKTNDDVKKRKLEKSDAMLRDDEIGETSGSNKMRKTDAIIEDESGEASKKRKNKKDMKKRNKK</sequence>